<dbReference type="PANTHER" id="PTHR44329:SF287">
    <property type="entry name" value="OS12G0605900 PROTEIN"/>
    <property type="match status" value="1"/>
</dbReference>
<sequence>MVATALGNRSSSVSCGGGEVPMAPWVLDLSRLKIGDFVKQGYHGTLFRGEYDGRDVAVKLLEWGGDGYSTPEQIDRLRASLRDVAAAWHPIDHPNIAKFVGAHVGTSPPPDTACFVVVEYLTGGTLKNYLINHMESKLSYKNSSTWRWQWPEG</sequence>
<dbReference type="GO" id="GO:0004674">
    <property type="term" value="F:protein serine/threonine kinase activity"/>
    <property type="evidence" value="ECO:0007669"/>
    <property type="project" value="TreeGrafter"/>
</dbReference>
<name>J3M5A5_ORYBR</name>
<accession>J3M5A5</accession>
<proteinExistence type="predicted"/>
<dbReference type="Gene3D" id="3.30.200.20">
    <property type="entry name" value="Phosphorylase Kinase, domain 1"/>
    <property type="match status" value="1"/>
</dbReference>
<dbReference type="InterPro" id="IPR000719">
    <property type="entry name" value="Prot_kinase_dom"/>
</dbReference>
<dbReference type="GO" id="GO:0005524">
    <property type="term" value="F:ATP binding"/>
    <property type="evidence" value="ECO:0007669"/>
    <property type="project" value="InterPro"/>
</dbReference>
<dbReference type="Pfam" id="PF07714">
    <property type="entry name" value="PK_Tyr_Ser-Thr"/>
    <property type="match status" value="1"/>
</dbReference>
<dbReference type="Gramene" id="OB05G17790.1">
    <property type="protein sequence ID" value="OB05G17790.1"/>
    <property type="gene ID" value="OB05G17790"/>
</dbReference>
<dbReference type="SUPFAM" id="SSF56112">
    <property type="entry name" value="Protein kinase-like (PK-like)"/>
    <property type="match status" value="1"/>
</dbReference>
<dbReference type="HOGENOM" id="CLU_1716055_0_0_1"/>
<feature type="domain" description="Protein kinase" evidence="1">
    <location>
        <begin position="32"/>
        <end position="153"/>
    </location>
</feature>
<evidence type="ECO:0000259" key="1">
    <source>
        <dbReference type="PROSITE" id="PS50011"/>
    </source>
</evidence>
<protein>
    <recommendedName>
        <fullName evidence="1">Protein kinase domain-containing protein</fullName>
    </recommendedName>
</protein>
<dbReference type="PANTHER" id="PTHR44329">
    <property type="entry name" value="SERINE/THREONINE-PROTEIN KINASE TNNI3K-RELATED"/>
    <property type="match status" value="1"/>
</dbReference>
<dbReference type="EnsemblPlants" id="OB05G17790.1">
    <property type="protein sequence ID" value="OB05G17790.1"/>
    <property type="gene ID" value="OB05G17790"/>
</dbReference>
<dbReference type="eggNOG" id="KOG0192">
    <property type="taxonomic scope" value="Eukaryota"/>
</dbReference>
<dbReference type="GO" id="GO:0005886">
    <property type="term" value="C:plasma membrane"/>
    <property type="evidence" value="ECO:0007669"/>
    <property type="project" value="TreeGrafter"/>
</dbReference>
<dbReference type="InterPro" id="IPR001245">
    <property type="entry name" value="Ser-Thr/Tyr_kinase_cat_dom"/>
</dbReference>
<organism evidence="2">
    <name type="scientific">Oryza brachyantha</name>
    <name type="common">malo sina</name>
    <dbReference type="NCBI Taxonomy" id="4533"/>
    <lineage>
        <taxon>Eukaryota</taxon>
        <taxon>Viridiplantae</taxon>
        <taxon>Streptophyta</taxon>
        <taxon>Embryophyta</taxon>
        <taxon>Tracheophyta</taxon>
        <taxon>Spermatophyta</taxon>
        <taxon>Magnoliopsida</taxon>
        <taxon>Liliopsida</taxon>
        <taxon>Poales</taxon>
        <taxon>Poaceae</taxon>
        <taxon>BOP clade</taxon>
        <taxon>Oryzoideae</taxon>
        <taxon>Oryzeae</taxon>
        <taxon>Oryzinae</taxon>
        <taxon>Oryza</taxon>
    </lineage>
</organism>
<reference evidence="2" key="1">
    <citation type="journal article" date="2013" name="Nat. Commun.">
        <title>Whole-genome sequencing of Oryza brachyantha reveals mechanisms underlying Oryza genome evolution.</title>
        <authorList>
            <person name="Chen J."/>
            <person name="Huang Q."/>
            <person name="Gao D."/>
            <person name="Wang J."/>
            <person name="Lang Y."/>
            <person name="Liu T."/>
            <person name="Li B."/>
            <person name="Bai Z."/>
            <person name="Luis Goicoechea J."/>
            <person name="Liang C."/>
            <person name="Chen C."/>
            <person name="Zhang W."/>
            <person name="Sun S."/>
            <person name="Liao Y."/>
            <person name="Zhang X."/>
            <person name="Yang L."/>
            <person name="Song C."/>
            <person name="Wang M."/>
            <person name="Shi J."/>
            <person name="Liu G."/>
            <person name="Liu J."/>
            <person name="Zhou H."/>
            <person name="Zhou W."/>
            <person name="Yu Q."/>
            <person name="An N."/>
            <person name="Chen Y."/>
            <person name="Cai Q."/>
            <person name="Wang B."/>
            <person name="Liu B."/>
            <person name="Min J."/>
            <person name="Huang Y."/>
            <person name="Wu H."/>
            <person name="Li Z."/>
            <person name="Zhang Y."/>
            <person name="Yin Y."/>
            <person name="Song W."/>
            <person name="Jiang J."/>
            <person name="Jackson S.A."/>
            <person name="Wing R.A."/>
            <person name="Wang J."/>
            <person name="Chen M."/>
        </authorList>
    </citation>
    <scope>NUCLEOTIDE SEQUENCE [LARGE SCALE GENOMIC DNA]</scope>
    <source>
        <strain evidence="2">cv. IRGC 101232</strain>
    </source>
</reference>
<evidence type="ECO:0000313" key="2">
    <source>
        <dbReference type="EnsemblPlants" id="OB05G17790.1"/>
    </source>
</evidence>
<dbReference type="PROSITE" id="PS50011">
    <property type="entry name" value="PROTEIN_KINASE_DOM"/>
    <property type="match status" value="1"/>
</dbReference>
<dbReference type="InterPro" id="IPR011009">
    <property type="entry name" value="Kinase-like_dom_sf"/>
</dbReference>
<dbReference type="Proteomes" id="UP000006038">
    <property type="component" value="Chromosome 5"/>
</dbReference>
<dbReference type="AlphaFoldDB" id="J3M5A5"/>
<dbReference type="InterPro" id="IPR051681">
    <property type="entry name" value="Ser/Thr_Kinases-Pseudokinases"/>
</dbReference>
<reference evidence="2" key="2">
    <citation type="submission" date="2013-04" db="UniProtKB">
        <authorList>
            <consortium name="EnsemblPlants"/>
        </authorList>
    </citation>
    <scope>IDENTIFICATION</scope>
</reference>
<evidence type="ECO:0000313" key="3">
    <source>
        <dbReference type="Proteomes" id="UP000006038"/>
    </source>
</evidence>
<keyword evidence="3" id="KW-1185">Reference proteome</keyword>